<proteinExistence type="predicted"/>
<protein>
    <recommendedName>
        <fullName evidence="3">F-box domain-containing protein</fullName>
    </recommendedName>
</protein>
<dbReference type="InterPro" id="IPR038883">
    <property type="entry name" value="AN11006-like"/>
</dbReference>
<comment type="caution">
    <text evidence="1">The sequence shown here is derived from an EMBL/GenBank/DDBJ whole genome shotgun (WGS) entry which is preliminary data.</text>
</comment>
<reference evidence="1" key="1">
    <citation type="journal article" date="2020" name="Stud. Mycol.">
        <title>101 Dothideomycetes genomes: a test case for predicting lifestyles and emergence of pathogens.</title>
        <authorList>
            <person name="Haridas S."/>
            <person name="Albert R."/>
            <person name="Binder M."/>
            <person name="Bloem J."/>
            <person name="Labutti K."/>
            <person name="Salamov A."/>
            <person name="Andreopoulos B."/>
            <person name="Baker S."/>
            <person name="Barry K."/>
            <person name="Bills G."/>
            <person name="Bluhm B."/>
            <person name="Cannon C."/>
            <person name="Castanera R."/>
            <person name="Culley D."/>
            <person name="Daum C."/>
            <person name="Ezra D."/>
            <person name="Gonzalez J."/>
            <person name="Henrissat B."/>
            <person name="Kuo A."/>
            <person name="Liang C."/>
            <person name="Lipzen A."/>
            <person name="Lutzoni F."/>
            <person name="Magnuson J."/>
            <person name="Mondo S."/>
            <person name="Nolan M."/>
            <person name="Ohm R."/>
            <person name="Pangilinan J."/>
            <person name="Park H.-J."/>
            <person name="Ramirez L."/>
            <person name="Alfaro M."/>
            <person name="Sun H."/>
            <person name="Tritt A."/>
            <person name="Yoshinaga Y."/>
            <person name="Zwiers L.-H."/>
            <person name="Turgeon B."/>
            <person name="Goodwin S."/>
            <person name="Spatafora J."/>
            <person name="Crous P."/>
            <person name="Grigoriev I."/>
        </authorList>
    </citation>
    <scope>NUCLEOTIDE SEQUENCE</scope>
    <source>
        <strain evidence="1">CBS 690.94</strain>
    </source>
</reference>
<evidence type="ECO:0000313" key="2">
    <source>
        <dbReference type="Proteomes" id="UP000799764"/>
    </source>
</evidence>
<name>A0A9P4PEB4_9PLEO</name>
<dbReference type="Proteomes" id="UP000799764">
    <property type="component" value="Unassembled WGS sequence"/>
</dbReference>
<organism evidence="1 2">
    <name type="scientific">Karstenula rhodostoma CBS 690.94</name>
    <dbReference type="NCBI Taxonomy" id="1392251"/>
    <lineage>
        <taxon>Eukaryota</taxon>
        <taxon>Fungi</taxon>
        <taxon>Dikarya</taxon>
        <taxon>Ascomycota</taxon>
        <taxon>Pezizomycotina</taxon>
        <taxon>Dothideomycetes</taxon>
        <taxon>Pleosporomycetidae</taxon>
        <taxon>Pleosporales</taxon>
        <taxon>Massarineae</taxon>
        <taxon>Didymosphaeriaceae</taxon>
        <taxon>Karstenula</taxon>
    </lineage>
</organism>
<dbReference type="AlphaFoldDB" id="A0A9P4PEB4"/>
<dbReference type="PANTHER" id="PTHR42085:SF2">
    <property type="entry name" value="F-BOX DOMAIN-CONTAINING PROTEIN"/>
    <property type="match status" value="1"/>
</dbReference>
<evidence type="ECO:0008006" key="3">
    <source>
        <dbReference type="Google" id="ProtNLM"/>
    </source>
</evidence>
<accession>A0A9P4PEB4</accession>
<keyword evidence="2" id="KW-1185">Reference proteome</keyword>
<dbReference type="EMBL" id="MU001505">
    <property type="protein sequence ID" value="KAF2441479.1"/>
    <property type="molecule type" value="Genomic_DNA"/>
</dbReference>
<evidence type="ECO:0000313" key="1">
    <source>
        <dbReference type="EMBL" id="KAF2441479.1"/>
    </source>
</evidence>
<sequence>MPTSFLHLPSEIRNDIYEQLLVLEDTIPCLETPWKITSPTGAITTGLLLANKTVSREAISILYAQNHFNFTDCDLNRISSFIHKIGQDNANFIRHIVLDFPSFSSLDLHHFALHDESTRILDTIRERCSNLRTMTTSLYSTSDMVVELDDLDCPKTVTEAFTLVDSRFRAFSALEKVIVEVYKDGASDYIRKEMEKIGWTVSETEQLVELGVEFDFDWDGNLGDSDGDYSLEDYGYDDEYDIDNDSDFWRRAGD</sequence>
<gene>
    <name evidence="1" type="ORF">P171DRAFT_487940</name>
</gene>
<dbReference type="PANTHER" id="PTHR42085">
    <property type="entry name" value="F-BOX DOMAIN-CONTAINING PROTEIN"/>
    <property type="match status" value="1"/>
</dbReference>
<dbReference type="OrthoDB" id="62952at2759"/>